<evidence type="ECO:0000256" key="6">
    <source>
        <dbReference type="SAM" id="SignalP"/>
    </source>
</evidence>
<gene>
    <name evidence="8" type="ORF">ACFPCY_26970</name>
</gene>
<keyword evidence="2 8" id="KW-0378">Hydrolase</keyword>
<evidence type="ECO:0000313" key="9">
    <source>
        <dbReference type="Proteomes" id="UP001595872"/>
    </source>
</evidence>
<keyword evidence="6" id="KW-0732">Signal</keyword>
<feature type="chain" id="PRO_5047539810" evidence="6">
    <location>
        <begin position="38"/>
        <end position="369"/>
    </location>
</feature>
<evidence type="ECO:0000256" key="2">
    <source>
        <dbReference type="ARBA" id="ARBA00022801"/>
    </source>
</evidence>
<dbReference type="EMBL" id="JBHSIT010000008">
    <property type="protein sequence ID" value="MFC4910981.1"/>
    <property type="molecule type" value="Genomic_DNA"/>
</dbReference>
<dbReference type="PROSITE" id="PS51764">
    <property type="entry name" value="GH26"/>
    <property type="match status" value="1"/>
</dbReference>
<dbReference type="InterPro" id="IPR022790">
    <property type="entry name" value="GH26_dom"/>
</dbReference>
<sequence>MTGALRAVRKRDRVLTGTAVAAVLALAASGCSDGARATPRITTTVKQGVAPTPPQRGAYFGAWVNPDERTALPSGSPSVGPSASKSPSGSPGPDESSSSSASMAALEGFERQLGRRLDFAQSYHGWKAAFPDEADKAVLAGDRYLLLSWSAGDTKQILGGKYDDMVRQRARALKATRKPVFLRWQRDMDRFGPTTKIHDPVDFIAAWKHLRLIFSEEKVDNVAWVWCPSARGFPDIAPDYYPGDDEVDWICADVYPGADYDYRDLSEASRKFFEWAQHHPRPVMIGEFGVPASYGSRRAEWLRNASQYLQEHPQVKAVSYYDSDEDADEPRDRSHMYSVAGDKRAVSALRELATTPFFNPHNLPVTPGS</sequence>
<evidence type="ECO:0000256" key="4">
    <source>
        <dbReference type="PROSITE-ProRule" id="PRU01100"/>
    </source>
</evidence>
<dbReference type="PANTHER" id="PTHR40079:SF4">
    <property type="entry name" value="GH26 DOMAIN-CONTAINING PROTEIN-RELATED"/>
    <property type="match status" value="1"/>
</dbReference>
<dbReference type="InterPro" id="IPR000805">
    <property type="entry name" value="Glyco_hydro_26"/>
</dbReference>
<dbReference type="Proteomes" id="UP001595872">
    <property type="component" value="Unassembled WGS sequence"/>
</dbReference>
<dbReference type="InterPro" id="IPR017853">
    <property type="entry name" value="GH"/>
</dbReference>
<feature type="compositionally biased region" description="Low complexity" evidence="5">
    <location>
        <begin position="73"/>
        <end position="103"/>
    </location>
</feature>
<evidence type="ECO:0000313" key="8">
    <source>
        <dbReference type="EMBL" id="MFC4910981.1"/>
    </source>
</evidence>
<accession>A0ABV9U3P0</accession>
<dbReference type="PANTHER" id="PTHR40079">
    <property type="entry name" value="MANNAN ENDO-1,4-BETA-MANNOSIDASE E-RELATED"/>
    <property type="match status" value="1"/>
</dbReference>
<dbReference type="GO" id="GO:0016787">
    <property type="term" value="F:hydrolase activity"/>
    <property type="evidence" value="ECO:0007669"/>
    <property type="project" value="UniProtKB-KW"/>
</dbReference>
<dbReference type="Gene3D" id="3.20.20.80">
    <property type="entry name" value="Glycosidases"/>
    <property type="match status" value="1"/>
</dbReference>
<dbReference type="PROSITE" id="PS51257">
    <property type="entry name" value="PROKAR_LIPOPROTEIN"/>
    <property type="match status" value="1"/>
</dbReference>
<name>A0ABV9U3P0_9ACTN</name>
<keyword evidence="3" id="KW-0326">Glycosidase</keyword>
<proteinExistence type="inferred from homology"/>
<keyword evidence="9" id="KW-1185">Reference proteome</keyword>
<feature type="domain" description="GH26" evidence="7">
    <location>
        <begin position="1"/>
        <end position="349"/>
    </location>
</feature>
<protein>
    <submittedName>
        <fullName evidence="8">Glycoside hydrolase family 26 protein</fullName>
    </submittedName>
</protein>
<evidence type="ECO:0000256" key="3">
    <source>
        <dbReference type="ARBA" id="ARBA00023295"/>
    </source>
</evidence>
<evidence type="ECO:0000256" key="5">
    <source>
        <dbReference type="SAM" id="MobiDB-lite"/>
    </source>
</evidence>
<evidence type="ECO:0000256" key="1">
    <source>
        <dbReference type="ARBA" id="ARBA00007754"/>
    </source>
</evidence>
<feature type="region of interest" description="Disordered" evidence="5">
    <location>
        <begin position="70"/>
        <end position="103"/>
    </location>
</feature>
<organism evidence="8 9">
    <name type="scientific">Actinomadura gamaensis</name>
    <dbReference type="NCBI Taxonomy" id="1763541"/>
    <lineage>
        <taxon>Bacteria</taxon>
        <taxon>Bacillati</taxon>
        <taxon>Actinomycetota</taxon>
        <taxon>Actinomycetes</taxon>
        <taxon>Streptosporangiales</taxon>
        <taxon>Thermomonosporaceae</taxon>
        <taxon>Actinomadura</taxon>
    </lineage>
</organism>
<dbReference type="RefSeq" id="WP_378259632.1">
    <property type="nucleotide sequence ID" value="NZ_JBHSIT010000008.1"/>
</dbReference>
<comment type="caution">
    <text evidence="8">The sequence shown here is derived from an EMBL/GenBank/DDBJ whole genome shotgun (WGS) entry which is preliminary data.</text>
</comment>
<comment type="similarity">
    <text evidence="1 4">Belongs to the glycosyl hydrolase 26 family.</text>
</comment>
<comment type="caution">
    <text evidence="4">Lacks conserved residue(s) required for the propagation of feature annotation.</text>
</comment>
<feature type="signal peptide" evidence="6">
    <location>
        <begin position="1"/>
        <end position="37"/>
    </location>
</feature>
<reference evidence="9" key="1">
    <citation type="journal article" date="2019" name="Int. J. Syst. Evol. Microbiol.">
        <title>The Global Catalogue of Microorganisms (GCM) 10K type strain sequencing project: providing services to taxonomists for standard genome sequencing and annotation.</title>
        <authorList>
            <consortium name="The Broad Institute Genomics Platform"/>
            <consortium name="The Broad Institute Genome Sequencing Center for Infectious Disease"/>
            <person name="Wu L."/>
            <person name="Ma J."/>
        </authorList>
    </citation>
    <scope>NUCLEOTIDE SEQUENCE [LARGE SCALE GENOMIC DNA]</scope>
    <source>
        <strain evidence="9">KLKA75</strain>
    </source>
</reference>
<evidence type="ECO:0000259" key="7">
    <source>
        <dbReference type="PROSITE" id="PS51764"/>
    </source>
</evidence>
<dbReference type="Pfam" id="PF02156">
    <property type="entry name" value="Glyco_hydro_26"/>
    <property type="match status" value="1"/>
</dbReference>
<dbReference type="SUPFAM" id="SSF51445">
    <property type="entry name" value="(Trans)glycosidases"/>
    <property type="match status" value="1"/>
</dbReference>